<accession>A0A6A4WFV0</accession>
<evidence type="ECO:0000256" key="6">
    <source>
        <dbReference type="RuleBase" id="RU000406"/>
    </source>
</evidence>
<evidence type="ECO:0000256" key="5">
    <source>
        <dbReference type="ARBA" id="ARBA00023157"/>
    </source>
</evidence>
<comment type="subunit">
    <text evidence="2">Heterodimer of a B chain and an A chain linked by two disulfide bonds.</text>
</comment>
<dbReference type="InterPro" id="IPR036438">
    <property type="entry name" value="Insulin-like_sf"/>
</dbReference>
<evidence type="ECO:0000259" key="8">
    <source>
        <dbReference type="SMART" id="SM00078"/>
    </source>
</evidence>
<dbReference type="SMART" id="SM00078">
    <property type="entry name" value="IlGF"/>
    <property type="match status" value="1"/>
</dbReference>
<keyword evidence="10" id="KW-1185">Reference proteome</keyword>
<dbReference type="InterPro" id="IPR016179">
    <property type="entry name" value="Insulin-like"/>
</dbReference>
<keyword evidence="3" id="KW-0165">Cleavage on pair of basic residues</keyword>
<dbReference type="Pfam" id="PF00049">
    <property type="entry name" value="Insulin"/>
    <property type="match status" value="1"/>
</dbReference>
<dbReference type="AlphaFoldDB" id="A0A6A4WFV0"/>
<evidence type="ECO:0000313" key="10">
    <source>
        <dbReference type="Proteomes" id="UP000440578"/>
    </source>
</evidence>
<comment type="subcellular location">
    <subcellularLocation>
        <location evidence="6">Secreted</location>
    </subcellularLocation>
</comment>
<evidence type="ECO:0000256" key="7">
    <source>
        <dbReference type="SAM" id="SignalP"/>
    </source>
</evidence>
<dbReference type="Gene3D" id="1.10.100.10">
    <property type="entry name" value="Insulin-like"/>
    <property type="match status" value="1"/>
</dbReference>
<protein>
    <recommendedName>
        <fullName evidence="8">Insulin-like domain-containing protein</fullName>
    </recommendedName>
</protein>
<dbReference type="GO" id="GO:0005576">
    <property type="term" value="C:extracellular region"/>
    <property type="evidence" value="ECO:0007669"/>
    <property type="project" value="UniProtKB-SubCell"/>
</dbReference>
<evidence type="ECO:0000313" key="9">
    <source>
        <dbReference type="EMBL" id="KAF0302704.1"/>
    </source>
</evidence>
<dbReference type="PANTHER" id="PTHR13647:SF4">
    <property type="entry name" value="INSULIN-LIKE PEPTIDE 1-RELATED"/>
    <property type="match status" value="1"/>
</dbReference>
<dbReference type="PANTHER" id="PTHR13647">
    <property type="entry name" value="INSULIN-LIKE PEPTIDE 2-RELATED"/>
    <property type="match status" value="1"/>
</dbReference>
<dbReference type="InterPro" id="IPR022352">
    <property type="entry name" value="Ins/IGF/rlx"/>
</dbReference>
<dbReference type="InterPro" id="IPR022353">
    <property type="entry name" value="Insulin_CS"/>
</dbReference>
<dbReference type="GO" id="GO:0005179">
    <property type="term" value="F:hormone activity"/>
    <property type="evidence" value="ECO:0007669"/>
    <property type="project" value="InterPro"/>
</dbReference>
<keyword evidence="6" id="KW-0964">Secreted</keyword>
<dbReference type="PRINTS" id="PR00276">
    <property type="entry name" value="INSULINFAMLY"/>
</dbReference>
<proteinExistence type="inferred from homology"/>
<comment type="caution">
    <text evidence="9">The sequence shown here is derived from an EMBL/GenBank/DDBJ whole genome shotgun (WGS) entry which is preliminary data.</text>
</comment>
<keyword evidence="4 7" id="KW-0732">Signal</keyword>
<dbReference type="Proteomes" id="UP000440578">
    <property type="component" value="Unassembled WGS sequence"/>
</dbReference>
<dbReference type="PROSITE" id="PS00262">
    <property type="entry name" value="INSULIN"/>
    <property type="match status" value="1"/>
</dbReference>
<evidence type="ECO:0000256" key="4">
    <source>
        <dbReference type="ARBA" id="ARBA00022729"/>
    </source>
</evidence>
<evidence type="ECO:0000256" key="2">
    <source>
        <dbReference type="ARBA" id="ARBA00011207"/>
    </source>
</evidence>
<feature type="domain" description="Insulin-like" evidence="8">
    <location>
        <begin position="33"/>
        <end position="141"/>
    </location>
</feature>
<evidence type="ECO:0000256" key="3">
    <source>
        <dbReference type="ARBA" id="ARBA00022685"/>
    </source>
</evidence>
<dbReference type="SUPFAM" id="SSF56994">
    <property type="entry name" value="Insulin-like"/>
    <property type="match status" value="1"/>
</dbReference>
<comment type="similarity">
    <text evidence="1 6">Belongs to the insulin family.</text>
</comment>
<dbReference type="OrthoDB" id="10019596at2759"/>
<sequence length="141" mass="15402">MTSSMSVLPLVLLVAAAVHGDTQEGQTISKRSAHLCGKHLVETLSSVCGWNVGKRAAVAAGFLPEEPLYGRLSESRWLELPSGDVIPSADMTSVRQRVLQNLFTPHSQERRLFAGGIRNKRSIVDECCDTPCDLKTLSMYC</sequence>
<dbReference type="EMBL" id="VIIS01001025">
    <property type="protein sequence ID" value="KAF0302704.1"/>
    <property type="molecule type" value="Genomic_DNA"/>
</dbReference>
<keyword evidence="5" id="KW-1015">Disulfide bond</keyword>
<organism evidence="9 10">
    <name type="scientific">Amphibalanus amphitrite</name>
    <name type="common">Striped barnacle</name>
    <name type="synonym">Balanus amphitrite</name>
    <dbReference type="NCBI Taxonomy" id="1232801"/>
    <lineage>
        <taxon>Eukaryota</taxon>
        <taxon>Metazoa</taxon>
        <taxon>Ecdysozoa</taxon>
        <taxon>Arthropoda</taxon>
        <taxon>Crustacea</taxon>
        <taxon>Multicrustacea</taxon>
        <taxon>Cirripedia</taxon>
        <taxon>Thoracica</taxon>
        <taxon>Thoracicalcarea</taxon>
        <taxon>Balanomorpha</taxon>
        <taxon>Balanoidea</taxon>
        <taxon>Balanidae</taxon>
        <taxon>Amphibalaninae</taxon>
        <taxon>Amphibalanus</taxon>
    </lineage>
</organism>
<evidence type="ECO:0000256" key="1">
    <source>
        <dbReference type="ARBA" id="ARBA00009034"/>
    </source>
</evidence>
<name>A0A6A4WFV0_AMPAM</name>
<feature type="signal peptide" evidence="7">
    <location>
        <begin position="1"/>
        <end position="20"/>
    </location>
</feature>
<feature type="chain" id="PRO_5025419301" description="Insulin-like domain-containing protein" evidence="7">
    <location>
        <begin position="21"/>
        <end position="141"/>
    </location>
</feature>
<gene>
    <name evidence="9" type="ORF">FJT64_002939</name>
</gene>
<reference evidence="9 10" key="1">
    <citation type="submission" date="2019-07" db="EMBL/GenBank/DDBJ databases">
        <title>Draft genome assembly of a fouling barnacle, Amphibalanus amphitrite (Darwin, 1854): The first reference genome for Thecostraca.</title>
        <authorList>
            <person name="Kim W."/>
        </authorList>
    </citation>
    <scope>NUCLEOTIDE SEQUENCE [LARGE SCALE GENOMIC DNA]</scope>
    <source>
        <strain evidence="9">SNU_AA5</strain>
        <tissue evidence="9">Soma without cirri and trophi</tissue>
    </source>
</reference>